<dbReference type="InterPro" id="IPR046341">
    <property type="entry name" value="SET_dom_sf"/>
</dbReference>
<dbReference type="InterPro" id="IPR001214">
    <property type="entry name" value="SET_dom"/>
</dbReference>
<keyword evidence="3" id="KW-1185">Reference proteome</keyword>
<dbReference type="PANTHER" id="PTHR13271">
    <property type="entry name" value="UNCHARACTERIZED PUTATIVE METHYLTRANSFERASE"/>
    <property type="match status" value="1"/>
</dbReference>
<feature type="domain" description="SET" evidence="1">
    <location>
        <begin position="21"/>
        <end position="270"/>
    </location>
</feature>
<gene>
    <name evidence="2" type="ORF">N7541_005166</name>
</gene>
<dbReference type="AlphaFoldDB" id="A0A9W9RD25"/>
<dbReference type="SMART" id="SM00317">
    <property type="entry name" value="SET"/>
    <property type="match status" value="1"/>
</dbReference>
<comment type="caution">
    <text evidence="2">The sequence shown here is derived from an EMBL/GenBank/DDBJ whole genome shotgun (WGS) entry which is preliminary data.</text>
</comment>
<dbReference type="GO" id="GO:0016279">
    <property type="term" value="F:protein-lysine N-methyltransferase activity"/>
    <property type="evidence" value="ECO:0007669"/>
    <property type="project" value="TreeGrafter"/>
</dbReference>
<reference evidence="2" key="2">
    <citation type="journal article" date="2023" name="IMA Fungus">
        <title>Comparative genomic study of the Penicillium genus elucidates a diverse pangenome and 15 lateral gene transfer events.</title>
        <authorList>
            <person name="Petersen C."/>
            <person name="Sorensen T."/>
            <person name="Nielsen M.R."/>
            <person name="Sondergaard T.E."/>
            <person name="Sorensen J.L."/>
            <person name="Fitzpatrick D.A."/>
            <person name="Frisvad J.C."/>
            <person name="Nielsen K.L."/>
        </authorList>
    </citation>
    <scope>NUCLEOTIDE SEQUENCE</scope>
    <source>
        <strain evidence="2">IBT 35675</strain>
    </source>
</reference>
<evidence type="ECO:0000313" key="2">
    <source>
        <dbReference type="EMBL" id="KAJ5358008.1"/>
    </source>
</evidence>
<proteinExistence type="predicted"/>
<dbReference type="EMBL" id="JAPZBR010000003">
    <property type="protein sequence ID" value="KAJ5358008.1"/>
    <property type="molecule type" value="Genomic_DNA"/>
</dbReference>
<name>A0A9W9RD25_PENBR</name>
<dbReference type="Pfam" id="PF00856">
    <property type="entry name" value="SET"/>
    <property type="match status" value="1"/>
</dbReference>
<evidence type="ECO:0000313" key="3">
    <source>
        <dbReference type="Proteomes" id="UP001148299"/>
    </source>
</evidence>
<dbReference type="SUPFAM" id="SSF82199">
    <property type="entry name" value="SET domain"/>
    <property type="match status" value="1"/>
</dbReference>
<reference evidence="2" key="1">
    <citation type="submission" date="2022-12" db="EMBL/GenBank/DDBJ databases">
        <authorList>
            <person name="Petersen C."/>
        </authorList>
    </citation>
    <scope>NUCLEOTIDE SEQUENCE</scope>
    <source>
        <strain evidence="2">IBT 35675</strain>
    </source>
</reference>
<dbReference type="Proteomes" id="UP001148299">
    <property type="component" value="Unassembled WGS sequence"/>
</dbReference>
<protein>
    <recommendedName>
        <fullName evidence="1">SET domain-containing protein</fullName>
    </recommendedName>
</protein>
<dbReference type="Gene3D" id="3.90.1410.10">
    <property type="entry name" value="set domain protein methyltransferase, domain 1"/>
    <property type="match status" value="1"/>
</dbReference>
<sequence length="425" mass="48513">MKPEWWPGEEHEVFTKWAFDNGVQTDAVTPARLQGRGLGMVATRNIKKGDAVLRVPTTIMVTVNDVPASFTEKLPEDIAVQALFAGYLTHGDPEQLSKYDLWRKSWPSRQDFEDSMPILWPPALGGPQWPGSEDVGSDQPSLLPPSISGHWPSLKPGPKTRKYTTDYQNILAEQAQRLRKAWTDVTSAYPETKWEDFSYHWLIVNTRSFYWVGEGQEVPEDPNDAMGLVPFADYFNHADVARDVKFDKDEYVFRATKDYEEGEEVFMNYGSHPNDTLLAEYGFILDVNEADSIYLDDIVFQDIHTPGQQEELWLNQYYGNYQVTPHGPCYRTETAACLSYMKEEDWRNHVLEGQSQGLDESRSEATIKRWILTYAAEAEAGISAINKAIEVNPTVQEHLPKAELLLKRWKQIKDLCEHAAETVSI</sequence>
<dbReference type="InterPro" id="IPR050600">
    <property type="entry name" value="SETD3_SETD6_MTase"/>
</dbReference>
<evidence type="ECO:0000259" key="1">
    <source>
        <dbReference type="PROSITE" id="PS50280"/>
    </source>
</evidence>
<accession>A0A9W9RD25</accession>
<organism evidence="2 3">
    <name type="scientific">Penicillium brevicompactum</name>
    <dbReference type="NCBI Taxonomy" id="5074"/>
    <lineage>
        <taxon>Eukaryota</taxon>
        <taxon>Fungi</taxon>
        <taxon>Dikarya</taxon>
        <taxon>Ascomycota</taxon>
        <taxon>Pezizomycotina</taxon>
        <taxon>Eurotiomycetes</taxon>
        <taxon>Eurotiomycetidae</taxon>
        <taxon>Eurotiales</taxon>
        <taxon>Aspergillaceae</taxon>
        <taxon>Penicillium</taxon>
    </lineage>
</organism>
<dbReference type="PANTHER" id="PTHR13271:SF137">
    <property type="entry name" value="SET DOMAIN-CONTAINING PROTEIN"/>
    <property type="match status" value="1"/>
</dbReference>
<dbReference type="PROSITE" id="PS50280">
    <property type="entry name" value="SET"/>
    <property type="match status" value="1"/>
</dbReference>